<keyword evidence="1" id="KW-1133">Transmembrane helix</keyword>
<evidence type="ECO:0000256" key="1">
    <source>
        <dbReference type="SAM" id="Phobius"/>
    </source>
</evidence>
<keyword evidence="1" id="KW-0812">Transmembrane</keyword>
<keyword evidence="1" id="KW-0472">Membrane</keyword>
<evidence type="ECO:0000313" key="3">
    <source>
        <dbReference type="Proteomes" id="UP001056756"/>
    </source>
</evidence>
<feature type="transmembrane region" description="Helical" evidence="1">
    <location>
        <begin position="72"/>
        <end position="90"/>
    </location>
</feature>
<feature type="transmembrane region" description="Helical" evidence="1">
    <location>
        <begin position="409"/>
        <end position="426"/>
    </location>
</feature>
<organism evidence="2 3">
    <name type="scientific">Candidatus Pristimantibacillus lignocellulolyticus</name>
    <dbReference type="NCBI Taxonomy" id="2994561"/>
    <lineage>
        <taxon>Bacteria</taxon>
        <taxon>Bacillati</taxon>
        <taxon>Bacillota</taxon>
        <taxon>Bacilli</taxon>
        <taxon>Bacillales</taxon>
        <taxon>Paenibacillaceae</taxon>
        <taxon>Candidatus Pristimantibacillus</taxon>
    </lineage>
</organism>
<protein>
    <submittedName>
        <fullName evidence="2">Oligosaccharide repeat unit polymerase</fullName>
    </submittedName>
</protein>
<feature type="transmembrane region" description="Helical" evidence="1">
    <location>
        <begin position="195"/>
        <end position="213"/>
    </location>
</feature>
<sequence>MLIFMLIVSIGVTTFIIMNRSRKKGANTFTSLLFSIMFFYMIIPLFLLINEEEMSQYTDLQIYLYDYNTSKLFFYQVIVLVFIMIFYLIYNRTINRMSNSKTGFESNTFVIIKYFKLVGWISLIIGGISFILFLGSLGGVRQALAISELARSFNTQLTEFMPYYASLLIIPARLITLVPIFFMTVYLFQPENKRYLIIMICTFPLAVIFYLFNAGRAPLIAYLLCFLIPILKKRIKYPWPIVILTGFVSLPLLDILDSIFLYFSTGVWIEYSTNYSSYLYQFSFPYKNLINSLDIITASGIRYGQDFITSIISFIPGINFSISYDVTTQYFLGENWKSLGGIPNDLITFSIIEFSLLGVVLFSYLLGITLAKIDFKLSKWESNSAYILVISSINILLFLFVQAADIQPLVRSFLLIALVIGVLISSRKVKSK</sequence>
<gene>
    <name evidence="2" type="ORF">NAG76_19605</name>
</gene>
<dbReference type="Proteomes" id="UP001056756">
    <property type="component" value="Chromosome"/>
</dbReference>
<proteinExistence type="predicted"/>
<name>A0A9J6ZDA1_9BACL</name>
<accession>A0A9J6ZDA1</accession>
<dbReference type="KEGG" id="plig:NAG76_19605"/>
<dbReference type="AlphaFoldDB" id="A0A9J6ZDA1"/>
<feature type="transmembrane region" description="Helical" evidence="1">
    <location>
        <begin position="111"/>
        <end position="134"/>
    </location>
</feature>
<feature type="transmembrane region" description="Helical" evidence="1">
    <location>
        <begin position="346"/>
        <end position="371"/>
    </location>
</feature>
<feature type="transmembrane region" description="Helical" evidence="1">
    <location>
        <begin position="28"/>
        <end position="49"/>
    </location>
</feature>
<evidence type="ECO:0000313" key="2">
    <source>
        <dbReference type="EMBL" id="URN94004.1"/>
    </source>
</evidence>
<feature type="transmembrane region" description="Helical" evidence="1">
    <location>
        <begin position="383"/>
        <end position="403"/>
    </location>
</feature>
<feature type="transmembrane region" description="Helical" evidence="1">
    <location>
        <begin position="163"/>
        <end position="188"/>
    </location>
</feature>
<feature type="transmembrane region" description="Helical" evidence="1">
    <location>
        <begin position="242"/>
        <end position="263"/>
    </location>
</feature>
<reference evidence="2" key="1">
    <citation type="submission" date="2022-05" db="EMBL/GenBank/DDBJ databases">
        <title>Novel bacterial taxa in a minimal lignocellulolytic consortium and its capacity to transform plastics disclosed by genome-resolved metagenomics.</title>
        <authorList>
            <person name="Rodriguez C.A.D."/>
            <person name="Diaz-Garcia L."/>
            <person name="Herrera K."/>
            <person name="Tarazona N.A."/>
            <person name="Sproer C."/>
            <person name="Overmann J."/>
            <person name="Jimenez D.J."/>
        </authorList>
    </citation>
    <scope>NUCLEOTIDE SEQUENCE</scope>
    <source>
        <strain evidence="2">MAG5</strain>
    </source>
</reference>
<dbReference type="EMBL" id="CP097899">
    <property type="protein sequence ID" value="URN94004.1"/>
    <property type="molecule type" value="Genomic_DNA"/>
</dbReference>